<evidence type="ECO:0000256" key="2">
    <source>
        <dbReference type="RuleBase" id="RU000553"/>
    </source>
</evidence>
<dbReference type="OMA" id="VGFRWSM"/>
<dbReference type="GO" id="GO:0003998">
    <property type="term" value="F:acylphosphatase activity"/>
    <property type="evidence" value="ECO:0007669"/>
    <property type="project" value="UniProtKB-EC"/>
</dbReference>
<feature type="active site" evidence="1">
    <location>
        <position position="27"/>
    </location>
</feature>
<feature type="active site" evidence="1">
    <location>
        <position position="45"/>
    </location>
</feature>
<reference evidence="5 6" key="1">
    <citation type="submission" date="2019-04" db="EMBL/GenBank/DDBJ databases">
        <title>Fungal friends and foes A comparative genomics study of 23 Aspergillus species from section Flavi.</title>
        <authorList>
            <consortium name="DOE Joint Genome Institute"/>
            <person name="Kjaerbolling I."/>
            <person name="Vesth T.C."/>
            <person name="Frisvad J.C."/>
            <person name="Nybo J.L."/>
            <person name="Theobald S."/>
            <person name="Kildgaard S."/>
            <person name="Petersen T.I."/>
            <person name="Kuo A."/>
            <person name="Sato A."/>
            <person name="Lyhne E.K."/>
            <person name="Kogle M.E."/>
            <person name="Wiebenga A."/>
            <person name="Kun R.S."/>
            <person name="Lubbers R.J."/>
            <person name="Makela M.R."/>
            <person name="Barry K."/>
            <person name="Chovatia M."/>
            <person name="Clum A."/>
            <person name="Daum C."/>
            <person name="Haridas S."/>
            <person name="He G."/>
            <person name="LaButti K."/>
            <person name="Lipzen A."/>
            <person name="Mondo S."/>
            <person name="Pangilinan J."/>
            <person name="Riley R."/>
            <person name="Salamov A."/>
            <person name="Simmons B.A."/>
            <person name="Magnuson J.K."/>
            <person name="Henrissat B."/>
            <person name="Mortensen U.H."/>
            <person name="Larsen T.O."/>
            <person name="De vries R.P."/>
            <person name="Grigoriev I.V."/>
            <person name="Machida M."/>
            <person name="Baker S.E."/>
            <person name="Andersen M.R."/>
        </authorList>
    </citation>
    <scope>NUCLEOTIDE SEQUENCE [LARGE SCALE GENOMIC DNA]</scope>
    <source>
        <strain evidence="5 6">CBS 117618</strain>
    </source>
</reference>
<dbReference type="PROSITE" id="PS00150">
    <property type="entry name" value="ACYLPHOSPHATASE_1"/>
    <property type="match status" value="1"/>
</dbReference>
<dbReference type="PRINTS" id="PR00112">
    <property type="entry name" value="ACYLPHPHTASE"/>
</dbReference>
<dbReference type="PROSITE" id="PS51160">
    <property type="entry name" value="ACYLPHOSPHATASE_3"/>
    <property type="match status" value="1"/>
</dbReference>
<sequence length="109" mass="11977">MSTQRVQSPPLIIAFKVSGTVQGVGFRDFTQKRASEFGLKGFVRNTTCGRVEGEAQGTPESIQKLLKEINNGPRLAHVVKVEKKDLAVQDSETYFGVRRTSESAFDATT</sequence>
<dbReference type="InterPro" id="IPR020456">
    <property type="entry name" value="Acylphosphatase"/>
</dbReference>
<keyword evidence="6" id="KW-1185">Reference proteome</keyword>
<dbReference type="EMBL" id="ML735013">
    <property type="protein sequence ID" value="KAB8201875.1"/>
    <property type="molecule type" value="Genomic_DNA"/>
</dbReference>
<dbReference type="PANTHER" id="PTHR47268">
    <property type="entry name" value="ACYLPHOSPHATASE"/>
    <property type="match status" value="1"/>
</dbReference>
<dbReference type="InterPro" id="IPR036046">
    <property type="entry name" value="Acylphosphatase-like_dom_sf"/>
</dbReference>
<name>A0A5N6D9J7_ASPPA</name>
<dbReference type="VEuPathDB" id="FungiDB:BDV34DRAFT_228939"/>
<evidence type="ECO:0000256" key="1">
    <source>
        <dbReference type="PROSITE-ProRule" id="PRU00520"/>
    </source>
</evidence>
<evidence type="ECO:0000256" key="3">
    <source>
        <dbReference type="RuleBase" id="RU004168"/>
    </source>
</evidence>
<dbReference type="InterPro" id="IPR017968">
    <property type="entry name" value="Acylphosphatase_CS"/>
</dbReference>
<dbReference type="SUPFAM" id="SSF54975">
    <property type="entry name" value="Acylphosphatase/BLUF domain-like"/>
    <property type="match status" value="1"/>
</dbReference>
<organism evidence="5 6">
    <name type="scientific">Aspergillus parasiticus</name>
    <dbReference type="NCBI Taxonomy" id="5067"/>
    <lineage>
        <taxon>Eukaryota</taxon>
        <taxon>Fungi</taxon>
        <taxon>Dikarya</taxon>
        <taxon>Ascomycota</taxon>
        <taxon>Pezizomycotina</taxon>
        <taxon>Eurotiomycetes</taxon>
        <taxon>Eurotiomycetidae</taxon>
        <taxon>Eurotiales</taxon>
        <taxon>Aspergillaceae</taxon>
        <taxon>Aspergillus</taxon>
        <taxon>Aspergillus subgen. Circumdati</taxon>
    </lineage>
</organism>
<dbReference type="Pfam" id="PF00708">
    <property type="entry name" value="Acylphosphatase"/>
    <property type="match status" value="1"/>
</dbReference>
<evidence type="ECO:0000313" key="5">
    <source>
        <dbReference type="EMBL" id="KAB8201875.1"/>
    </source>
</evidence>
<proteinExistence type="inferred from homology"/>
<protein>
    <recommendedName>
        <fullName evidence="1 2">Acylphosphatase</fullName>
        <ecNumber evidence="1 2">3.6.1.7</ecNumber>
    </recommendedName>
</protein>
<dbReference type="Proteomes" id="UP000326532">
    <property type="component" value="Unassembled WGS sequence"/>
</dbReference>
<dbReference type="EC" id="3.6.1.7" evidence="1 2"/>
<dbReference type="AlphaFoldDB" id="A0A5N6D9J7"/>
<dbReference type="Gene3D" id="3.30.70.100">
    <property type="match status" value="1"/>
</dbReference>
<comment type="similarity">
    <text evidence="3">Belongs to the acylphosphatase family.</text>
</comment>
<evidence type="ECO:0000313" key="6">
    <source>
        <dbReference type="Proteomes" id="UP000326532"/>
    </source>
</evidence>
<evidence type="ECO:0000259" key="4">
    <source>
        <dbReference type="PROSITE" id="PS51160"/>
    </source>
</evidence>
<dbReference type="PROSITE" id="PS00151">
    <property type="entry name" value="ACYLPHOSPHATASE_2"/>
    <property type="match status" value="1"/>
</dbReference>
<dbReference type="InterPro" id="IPR001792">
    <property type="entry name" value="Acylphosphatase-like_dom"/>
</dbReference>
<gene>
    <name evidence="5" type="ORF">BDV34DRAFT_228939</name>
</gene>
<keyword evidence="1 2" id="KW-0378">Hydrolase</keyword>
<comment type="catalytic activity">
    <reaction evidence="1 2">
        <text>an acyl phosphate + H2O = a carboxylate + phosphate + H(+)</text>
        <dbReference type="Rhea" id="RHEA:14965"/>
        <dbReference type="ChEBI" id="CHEBI:15377"/>
        <dbReference type="ChEBI" id="CHEBI:15378"/>
        <dbReference type="ChEBI" id="CHEBI:29067"/>
        <dbReference type="ChEBI" id="CHEBI:43474"/>
        <dbReference type="ChEBI" id="CHEBI:59918"/>
        <dbReference type="EC" id="3.6.1.7"/>
    </reaction>
</comment>
<accession>A0A5N6D9J7</accession>
<dbReference type="PANTHER" id="PTHR47268:SF4">
    <property type="entry name" value="ACYLPHOSPHATASE"/>
    <property type="match status" value="1"/>
</dbReference>
<feature type="domain" description="Acylphosphatase-like" evidence="4">
    <location>
        <begin position="12"/>
        <end position="99"/>
    </location>
</feature>